<dbReference type="FunFam" id="3.30.860.10:FF:000002">
    <property type="entry name" value="40S ribosomal protein S15"/>
    <property type="match status" value="1"/>
</dbReference>
<evidence type="ECO:0000256" key="4">
    <source>
        <dbReference type="RuleBase" id="RU003485"/>
    </source>
</evidence>
<dbReference type="PANTHER" id="PTHR11880">
    <property type="entry name" value="RIBOSOMAL PROTEIN S19P FAMILY MEMBER"/>
    <property type="match status" value="1"/>
</dbReference>
<dbReference type="GO" id="GO:0003723">
    <property type="term" value="F:RNA binding"/>
    <property type="evidence" value="ECO:0007669"/>
    <property type="project" value="InterPro"/>
</dbReference>
<comment type="similarity">
    <text evidence="1 4">Belongs to the universal ribosomal protein uS19 family.</text>
</comment>
<name>B9F6H3_ORYSJ</name>
<dbReference type="InterPro" id="IPR002222">
    <property type="entry name" value="Ribosomal_uS19"/>
</dbReference>
<dbReference type="GO" id="GO:0006412">
    <property type="term" value="P:translation"/>
    <property type="evidence" value="ECO:0007669"/>
    <property type="project" value="InterPro"/>
</dbReference>
<evidence type="ECO:0000313" key="6">
    <source>
        <dbReference type="EMBL" id="EEE60104.1"/>
    </source>
</evidence>
<dbReference type="NCBIfam" id="TIGR01025">
    <property type="entry name" value="uS19_arch"/>
    <property type="match status" value="1"/>
</dbReference>
<dbReference type="InterPro" id="IPR020934">
    <property type="entry name" value="Ribosomal_uS19_CS"/>
</dbReference>
<keyword evidence="3 4" id="KW-0687">Ribonucleoprotein</keyword>
<dbReference type="AlphaFoldDB" id="B9F6H3"/>
<reference evidence="6" key="2">
    <citation type="submission" date="2008-12" db="EMBL/GenBank/DDBJ databases">
        <title>Improved gene annotation of the rice (Oryza sativa) genomes.</title>
        <authorList>
            <person name="Wang J."/>
            <person name="Li R."/>
            <person name="Fan W."/>
            <person name="Huang Q."/>
            <person name="Zhang J."/>
            <person name="Zhou Y."/>
            <person name="Hu Y."/>
            <person name="Zi S."/>
            <person name="Li J."/>
            <person name="Ni P."/>
            <person name="Zheng H."/>
            <person name="Zhang Y."/>
            <person name="Zhao M."/>
            <person name="Hao Q."/>
            <person name="McDermott J."/>
            <person name="Samudrala R."/>
            <person name="Kristiansen K."/>
            <person name="Wong G.K.-S."/>
        </authorList>
    </citation>
    <scope>NUCLEOTIDE SEQUENCE</scope>
</reference>
<keyword evidence="2 4" id="KW-0689">Ribosomal protein</keyword>
<organism evidence="6">
    <name type="scientific">Oryza sativa subsp. japonica</name>
    <name type="common">Rice</name>
    <dbReference type="NCBI Taxonomy" id="39947"/>
    <lineage>
        <taxon>Eukaryota</taxon>
        <taxon>Viridiplantae</taxon>
        <taxon>Streptophyta</taxon>
        <taxon>Embryophyta</taxon>
        <taxon>Tracheophyta</taxon>
        <taxon>Spermatophyta</taxon>
        <taxon>Magnoliopsida</taxon>
        <taxon>Liliopsida</taxon>
        <taxon>Poales</taxon>
        <taxon>Poaceae</taxon>
        <taxon>BOP clade</taxon>
        <taxon>Oryzoideae</taxon>
        <taxon>Oryzeae</taxon>
        <taxon>Oryzinae</taxon>
        <taxon>Oryza</taxon>
        <taxon>Oryza sativa</taxon>
    </lineage>
</organism>
<keyword evidence="5" id="KW-0812">Transmembrane</keyword>
<dbReference type="GO" id="GO:0015935">
    <property type="term" value="C:small ribosomal subunit"/>
    <property type="evidence" value="ECO:0007669"/>
    <property type="project" value="InterPro"/>
</dbReference>
<accession>B9F6H3</accession>
<evidence type="ECO:0000256" key="1">
    <source>
        <dbReference type="ARBA" id="ARBA00007345"/>
    </source>
</evidence>
<dbReference type="InterPro" id="IPR005713">
    <property type="entry name" value="Ribosomal_uS19_euk/arc"/>
</dbReference>
<evidence type="ECO:0000256" key="5">
    <source>
        <dbReference type="SAM" id="Phobius"/>
    </source>
</evidence>
<keyword evidence="5" id="KW-0472">Membrane</keyword>
<dbReference type="Pfam" id="PF00203">
    <property type="entry name" value="Ribosomal_S19"/>
    <property type="match status" value="1"/>
</dbReference>
<dbReference type="PANTHER" id="PTHR11880:SF53">
    <property type="entry name" value="SMALL RIBOSOMAL SUBUNIT PROTEIN US19U-RELATED"/>
    <property type="match status" value="1"/>
</dbReference>
<evidence type="ECO:0008006" key="7">
    <source>
        <dbReference type="Google" id="ProtNLM"/>
    </source>
</evidence>
<dbReference type="SUPFAM" id="SSF54570">
    <property type="entry name" value="Ribosomal protein S19"/>
    <property type="match status" value="1"/>
</dbReference>
<proteinExistence type="inferred from homology"/>
<dbReference type="HAMAP" id="MF_00531">
    <property type="entry name" value="Ribosomal_uS19"/>
    <property type="match status" value="1"/>
</dbReference>
<dbReference type="Gene3D" id="3.30.860.10">
    <property type="entry name" value="30s Ribosomal Protein S19, Chain A"/>
    <property type="match status" value="1"/>
</dbReference>
<reference evidence="6" key="1">
    <citation type="journal article" date="2005" name="PLoS Biol.">
        <title>The genomes of Oryza sativa: a history of duplications.</title>
        <authorList>
            <person name="Yu J."/>
            <person name="Wang J."/>
            <person name="Lin W."/>
            <person name="Li S."/>
            <person name="Li H."/>
            <person name="Zhou J."/>
            <person name="Ni P."/>
            <person name="Dong W."/>
            <person name="Hu S."/>
            <person name="Zeng C."/>
            <person name="Zhang J."/>
            <person name="Zhang Y."/>
            <person name="Li R."/>
            <person name="Xu Z."/>
            <person name="Li S."/>
            <person name="Li X."/>
            <person name="Zheng H."/>
            <person name="Cong L."/>
            <person name="Lin L."/>
            <person name="Yin J."/>
            <person name="Geng J."/>
            <person name="Li G."/>
            <person name="Shi J."/>
            <person name="Liu J."/>
            <person name="Lv H."/>
            <person name="Li J."/>
            <person name="Wang J."/>
            <person name="Deng Y."/>
            <person name="Ran L."/>
            <person name="Shi X."/>
            <person name="Wang X."/>
            <person name="Wu Q."/>
            <person name="Li C."/>
            <person name="Ren X."/>
            <person name="Wang J."/>
            <person name="Wang X."/>
            <person name="Li D."/>
            <person name="Liu D."/>
            <person name="Zhang X."/>
            <person name="Ji Z."/>
            <person name="Zhao W."/>
            <person name="Sun Y."/>
            <person name="Zhang Z."/>
            <person name="Bao J."/>
            <person name="Han Y."/>
            <person name="Dong L."/>
            <person name="Ji J."/>
            <person name="Chen P."/>
            <person name="Wu S."/>
            <person name="Liu J."/>
            <person name="Xiao Y."/>
            <person name="Bu D."/>
            <person name="Tan J."/>
            <person name="Yang L."/>
            <person name="Ye C."/>
            <person name="Zhang J."/>
            <person name="Xu J."/>
            <person name="Zhou Y."/>
            <person name="Yu Y."/>
            <person name="Zhang B."/>
            <person name="Zhuang S."/>
            <person name="Wei H."/>
            <person name="Liu B."/>
            <person name="Lei M."/>
            <person name="Yu H."/>
            <person name="Li Y."/>
            <person name="Xu H."/>
            <person name="Wei S."/>
            <person name="He X."/>
            <person name="Fang L."/>
            <person name="Zhang Z."/>
            <person name="Zhang Y."/>
            <person name="Huang X."/>
            <person name="Su Z."/>
            <person name="Tong W."/>
            <person name="Li J."/>
            <person name="Tong Z."/>
            <person name="Li S."/>
            <person name="Ye J."/>
            <person name="Wang L."/>
            <person name="Fang L."/>
            <person name="Lei T."/>
            <person name="Chen C."/>
            <person name="Chen H."/>
            <person name="Xu Z."/>
            <person name="Li H."/>
            <person name="Huang H."/>
            <person name="Zhang F."/>
            <person name="Xu H."/>
            <person name="Li N."/>
            <person name="Zhao C."/>
            <person name="Li S."/>
            <person name="Dong L."/>
            <person name="Huang Y."/>
            <person name="Li L."/>
            <person name="Xi Y."/>
            <person name="Qi Q."/>
            <person name="Li W."/>
            <person name="Zhang B."/>
            <person name="Hu W."/>
            <person name="Zhang Y."/>
            <person name="Tian X."/>
            <person name="Jiao Y."/>
            <person name="Liang X."/>
            <person name="Jin J."/>
            <person name="Gao L."/>
            <person name="Zheng W."/>
            <person name="Hao B."/>
            <person name="Liu S."/>
            <person name="Wang W."/>
            <person name="Yuan L."/>
            <person name="Cao M."/>
            <person name="McDermott J."/>
            <person name="Samudrala R."/>
            <person name="Wang J."/>
            <person name="Wong G.K."/>
            <person name="Yang H."/>
        </authorList>
    </citation>
    <scope>NUCLEOTIDE SEQUENCE [LARGE SCALE GENOMIC DNA]</scope>
</reference>
<feature type="transmembrane region" description="Helical" evidence="5">
    <location>
        <begin position="96"/>
        <end position="117"/>
    </location>
</feature>
<dbReference type="InterPro" id="IPR023575">
    <property type="entry name" value="Ribosomal_uS19_SF"/>
</dbReference>
<dbReference type="PRINTS" id="PR00975">
    <property type="entry name" value="RIBOSOMALS19"/>
</dbReference>
<sequence>MPDRKDATESVERLVVVVAAVEPEVVVVEFWVFVPRSSRMAAQVVALVGFSALRSGQSSAQIRLQGYMDDNKVMALGAVATSGNFSSISDCVTVRVMTIVAVLFGMVVAMTLGAVAAKSSVYRPKSNHVDWEVALASTTMTSLVAVLVATGEEGSNLKKAKCQHNAADHERQRSLWARVCRLAAEGLVTASKWARPGRAGTRGPSPLKQPLTRTTNHYISFRELFPQTLTAAAAVSSSSSKQLAPPTPRLELQLSPTPSTMADVEVEAEVAAAGAPKKRTFRKYSYRGVDLDALLDMSTDDLVQLFPARARRRFQRGLKRKPMALIKKLRKAGSNFEGTVFRLGFYEAGSYFVKKDAPAGEKPEPVRTHLRNMIIVPEMIGSIVGVYNGKTFNQVEIKPEMIGHYLAEFSISYKPVKHGRPGIGATHSSRFIPLK</sequence>
<dbReference type="PROSITE" id="PS00323">
    <property type="entry name" value="RIBOSOMAL_S19"/>
    <property type="match status" value="1"/>
</dbReference>
<keyword evidence="5" id="KW-1133">Transmembrane helix</keyword>
<gene>
    <name evidence="6" type="ORF">OsJ_12967</name>
</gene>
<dbReference type="Proteomes" id="UP000007752">
    <property type="component" value="Chromosome 3"/>
</dbReference>
<evidence type="ECO:0000256" key="3">
    <source>
        <dbReference type="ARBA" id="ARBA00023274"/>
    </source>
</evidence>
<evidence type="ECO:0000256" key="2">
    <source>
        <dbReference type="ARBA" id="ARBA00022980"/>
    </source>
</evidence>
<dbReference type="GO" id="GO:0003735">
    <property type="term" value="F:structural constituent of ribosome"/>
    <property type="evidence" value="ECO:0007669"/>
    <property type="project" value="InterPro"/>
</dbReference>
<protein>
    <recommendedName>
        <fullName evidence="7">40S ribosomal protein S15</fullName>
    </recommendedName>
</protein>
<dbReference type="EMBL" id="CM000140">
    <property type="protein sequence ID" value="EEE60104.1"/>
    <property type="molecule type" value="Genomic_DNA"/>
</dbReference>